<protein>
    <submittedName>
        <fullName evidence="1">Uncharacterized protein</fullName>
    </submittedName>
</protein>
<name>A0ABY6GLD5_9CAUD</name>
<keyword evidence="2" id="KW-1185">Reference proteome</keyword>
<reference evidence="1 2" key="1">
    <citation type="submission" date="2022-09" db="EMBL/GenBank/DDBJ databases">
        <title>Evolutionary Diversification of Methanotrophic Ca. Methanophagales (ANME-1) and Their Expansive Virome.</title>
        <authorList>
            <person name="Laso-Perez R."/>
            <person name="Wu F."/>
            <person name="Cremiere A."/>
            <person name="Speth D."/>
            <person name="Magyar J.S."/>
            <person name="Krupovic M."/>
            <person name="Orphan V.J."/>
        </authorList>
    </citation>
    <scope>NUCLEOTIDE SEQUENCE [LARGE SCALE GENOMIC DNA]</scope>
    <source>
        <strain evidence="1">PBV299</strain>
    </source>
</reference>
<proteinExistence type="predicted"/>
<dbReference type="Proteomes" id="UP001156193">
    <property type="component" value="Segment"/>
</dbReference>
<organism evidence="1 2">
    <name type="scientific">Methanophagales virus PBV299</name>
    <dbReference type="NCBI Taxonomy" id="2987730"/>
    <lineage>
        <taxon>Viruses</taxon>
        <taxon>Duplodnaviria</taxon>
        <taxon>Heunggongvirae</taxon>
        <taxon>Uroviricota</taxon>
        <taxon>Caudoviricetes</taxon>
        <taxon>Nakonvirales</taxon>
        <taxon>Ahpuchviridae</taxon>
        <taxon>Kisinvirus</taxon>
        <taxon>Kisinvirus pescaderoense</taxon>
    </lineage>
</organism>
<gene>
    <name evidence="1" type="ORF">OFDIEDLO_00024</name>
</gene>
<accession>A0ABY6GLD5</accession>
<evidence type="ECO:0000313" key="2">
    <source>
        <dbReference type="Proteomes" id="UP001156193"/>
    </source>
</evidence>
<sequence length="139" mass="15215">MATYDVGKGTKGQVWVNNTKDPLARRVSFESSTDRDKVFAIGQETPVAIVTGTTEYTGRYERYFAPDQMKVDGVHTLAELCGAVGDHPGNQSMTISPQPNQTFFLSDVKFYNYAIEVTPDDVVVETAELEIANVSQASA</sequence>
<dbReference type="EMBL" id="OP413838">
    <property type="protein sequence ID" value="UYL64820.1"/>
    <property type="molecule type" value="Genomic_DNA"/>
</dbReference>
<evidence type="ECO:0000313" key="1">
    <source>
        <dbReference type="EMBL" id="UYL64820.1"/>
    </source>
</evidence>